<dbReference type="GeneID" id="39848446"/>
<reference evidence="3 4" key="1">
    <citation type="journal article" date="2019" name="Nat. Commun.">
        <title>A new type of DNA phosphorothioation-based antiviral system in archaea.</title>
        <authorList>
            <person name="Xiong L."/>
            <person name="Liu S."/>
            <person name="Chen S."/>
            <person name="Xiao Y."/>
            <person name="Zhu B."/>
            <person name="Gao Y."/>
            <person name="Zhang Y."/>
            <person name="Chen B."/>
            <person name="Luo J."/>
            <person name="Deng Z."/>
            <person name="Chen X."/>
            <person name="Wang L."/>
            <person name="Chen S."/>
        </authorList>
    </citation>
    <scope>NUCLEOTIDE SEQUENCE [LARGE SCALE GENOMIC DNA]</scope>
    <source>
        <strain evidence="3 4">CBA1105</strain>
    </source>
</reference>
<gene>
    <name evidence="3" type="ORF">DV733_11240</name>
</gene>
<keyword evidence="1" id="KW-0812">Transmembrane</keyword>
<dbReference type="Gene3D" id="3.90.550.10">
    <property type="entry name" value="Spore Coat Polysaccharide Biosynthesis Protein SpsA, Chain A"/>
    <property type="match status" value="1"/>
</dbReference>
<keyword evidence="4" id="KW-1185">Reference proteome</keyword>
<dbReference type="KEGG" id="hsn:DV733_11240"/>
<proteinExistence type="predicted"/>
<dbReference type="CDD" id="cd00761">
    <property type="entry name" value="Glyco_tranf_GTA_type"/>
    <property type="match status" value="1"/>
</dbReference>
<sequence length="313" mass="36542">MASYEYTFTVFTPTYNRAHTLGRLYESLCEQTFQDFEWLVVDHGSEDGTAELIRKWQSEADFEIRYEIQETIGKHHNYNRGLKLARGELFYPVDSDDELLLEALEILYDYWTDISSEKRTDYAGVVGLCVNSQREVIGDRFPENPFISNPLDKRYIHNISGGKSGFLRTEVARQFPFPATSEVVRVDENIVWDSIAREYEYIYVNEKILFYHSDSEEDQITARLPSESAPEMIMYHKHNLSNNLDDYIRYAPFQFFRSGANFTRFGLQARKNIIGQFLSLPFPAVLVCILASPLGITLFFYDRLRERRLSDVS</sequence>
<keyword evidence="1" id="KW-0472">Membrane</keyword>
<dbReference type="STRING" id="1457250.GCA_000755225_00642"/>
<name>A0A4D6HCP7_9EURY</name>
<feature type="domain" description="Glycosyltransferase 2-like" evidence="2">
    <location>
        <begin position="9"/>
        <end position="113"/>
    </location>
</feature>
<dbReference type="OrthoDB" id="46222at2157"/>
<dbReference type="SUPFAM" id="SSF53448">
    <property type="entry name" value="Nucleotide-diphospho-sugar transferases"/>
    <property type="match status" value="1"/>
</dbReference>
<evidence type="ECO:0000259" key="2">
    <source>
        <dbReference type="Pfam" id="PF00535"/>
    </source>
</evidence>
<dbReference type="GO" id="GO:0016758">
    <property type="term" value="F:hexosyltransferase activity"/>
    <property type="evidence" value="ECO:0007669"/>
    <property type="project" value="UniProtKB-ARBA"/>
</dbReference>
<dbReference type="EMBL" id="CP031310">
    <property type="protein sequence ID" value="QCC51773.1"/>
    <property type="molecule type" value="Genomic_DNA"/>
</dbReference>
<dbReference type="InterPro" id="IPR001173">
    <property type="entry name" value="Glyco_trans_2-like"/>
</dbReference>
<dbReference type="AlphaFoldDB" id="A0A4D6HCP7"/>
<keyword evidence="3" id="KW-0808">Transferase</keyword>
<dbReference type="PANTHER" id="PTHR22916:SF3">
    <property type="entry name" value="UDP-GLCNAC:BETAGAL BETA-1,3-N-ACETYLGLUCOSAMINYLTRANSFERASE-LIKE PROTEIN 1"/>
    <property type="match status" value="1"/>
</dbReference>
<dbReference type="Proteomes" id="UP000296706">
    <property type="component" value="Chromosome"/>
</dbReference>
<dbReference type="RefSeq" id="WP_079979497.1">
    <property type="nucleotide sequence ID" value="NZ_CP031310.1"/>
</dbReference>
<evidence type="ECO:0000313" key="4">
    <source>
        <dbReference type="Proteomes" id="UP000296706"/>
    </source>
</evidence>
<evidence type="ECO:0000256" key="1">
    <source>
        <dbReference type="SAM" id="Phobius"/>
    </source>
</evidence>
<dbReference type="PANTHER" id="PTHR22916">
    <property type="entry name" value="GLYCOSYLTRANSFERASE"/>
    <property type="match status" value="1"/>
</dbReference>
<keyword evidence="1" id="KW-1133">Transmembrane helix</keyword>
<feature type="transmembrane region" description="Helical" evidence="1">
    <location>
        <begin position="280"/>
        <end position="301"/>
    </location>
</feature>
<evidence type="ECO:0000313" key="3">
    <source>
        <dbReference type="EMBL" id="QCC51773.1"/>
    </source>
</evidence>
<protein>
    <submittedName>
        <fullName evidence="3">Glycosyltransferase family 2 protein</fullName>
    </submittedName>
</protein>
<dbReference type="Pfam" id="PF00535">
    <property type="entry name" value="Glycos_transf_2"/>
    <property type="match status" value="1"/>
</dbReference>
<dbReference type="InterPro" id="IPR029044">
    <property type="entry name" value="Nucleotide-diphossugar_trans"/>
</dbReference>
<accession>A0A4D6HCP7</accession>
<organism evidence="3 4">
    <name type="scientific">Halapricum salinum</name>
    <dbReference type="NCBI Taxonomy" id="1457250"/>
    <lineage>
        <taxon>Archaea</taxon>
        <taxon>Methanobacteriati</taxon>
        <taxon>Methanobacteriota</taxon>
        <taxon>Stenosarchaea group</taxon>
        <taxon>Halobacteria</taxon>
        <taxon>Halobacteriales</taxon>
        <taxon>Haloarculaceae</taxon>
        <taxon>Halapricum</taxon>
    </lineage>
</organism>